<dbReference type="SUPFAM" id="SSF53756">
    <property type="entry name" value="UDP-Glycosyltransferase/glycogen phosphorylase"/>
    <property type="match status" value="1"/>
</dbReference>
<evidence type="ECO:0000256" key="2">
    <source>
        <dbReference type="SAM" id="MobiDB-lite"/>
    </source>
</evidence>
<dbReference type="PANTHER" id="PTHR44809:SF1">
    <property type="entry name" value="PROTEIN O-MANNOSYL-TRANSFERASE TMTC1"/>
    <property type="match status" value="1"/>
</dbReference>
<feature type="repeat" description="TPR" evidence="1">
    <location>
        <begin position="246"/>
        <end position="279"/>
    </location>
</feature>
<evidence type="ECO:0000313" key="4">
    <source>
        <dbReference type="Proteomes" id="UP000298774"/>
    </source>
</evidence>
<organism evidence="3 4">
    <name type="scientific">Azospirillum brasilense</name>
    <dbReference type="NCBI Taxonomy" id="192"/>
    <lineage>
        <taxon>Bacteria</taxon>
        <taxon>Pseudomonadati</taxon>
        <taxon>Pseudomonadota</taxon>
        <taxon>Alphaproteobacteria</taxon>
        <taxon>Rhodospirillales</taxon>
        <taxon>Azospirillaceae</taxon>
        <taxon>Azospirillum</taxon>
    </lineage>
</organism>
<sequence length="754" mass="80690">MRGGGGRRPLRPGRGRAGQPRPPVPRQGAGARGHQRRSVSLLRRLPRPHRGLRGQLADPRRAAQDAAGHAARPCRQGALHRHGHAGKSGGRRQRDRRPRDLSGTGAVATLDEALAIALDLHTAGRTEEAEALYGRILDAVPDEPNALHLYGLLCAQGGRLEQAVELLGRAVALRPGLPEYRANLAMLHQARGDPAAAAEEYRAALCLCPDSAALAFPLAGAARQAGQGGLAMAAYRRTTLLQPDLAEPLVQAGILLRYEGRTGEAMTALRRAVRLRPDHGEAWHHLGVALQRVQDPAAPAALTHAAALLPEDATVRLNLGRAHYEAGRWDDAATALRGALALDPANDGALELLAAAGRRAGGEVGAVRTLRRLLRLRPDSANGWHALSLSEPGILGTLRRALVLQPDHRSALSGLANRLRDRREIAESLRLHDRAVRLEPASAEARWNRSLARLLAGDLAGGWEDYEARWGVADFPTRPRGLPQPLWSGEGIAGQTILLHEEQGRGDAIQFVRYAPLVAARGARVLLEVGADLVSLFHGLPGVERVVARGEPLPAFDWQCPLLSLPRAFATRLETIPAAVPYLSADPALTAAWKERLTGEGLTVGLVWAGNPQFAGDRERSPGLAALAPLLAVPGCRFFGLQLGPGRDELAGRAMPPSFTDLAPEIRDFADTAAIMASLDLVVSSCTAPAHLAGALGVPLWALLSHAPDWRWLLDRADSPWYPTARLFRQPRPGDWSAAVDEVAAALAERAARS</sequence>
<dbReference type="EMBL" id="CP032340">
    <property type="protein sequence ID" value="QCO11114.1"/>
    <property type="molecule type" value="Genomic_DNA"/>
</dbReference>
<dbReference type="Pfam" id="PF14559">
    <property type="entry name" value="TPR_19"/>
    <property type="match status" value="1"/>
</dbReference>
<dbReference type="InterPro" id="IPR052943">
    <property type="entry name" value="TMTC_O-mannosyl-trnsfr"/>
</dbReference>
<dbReference type="Gene3D" id="3.40.50.2000">
    <property type="entry name" value="Glycogen Phosphorylase B"/>
    <property type="match status" value="1"/>
</dbReference>
<dbReference type="PROSITE" id="PS50005">
    <property type="entry name" value="TPR"/>
    <property type="match status" value="2"/>
</dbReference>
<protein>
    <submittedName>
        <fullName evidence="3">Tetratricopeptide repeat protein</fullName>
    </submittedName>
</protein>
<name>A0A4D8QNR0_AZOBR</name>
<evidence type="ECO:0000313" key="3">
    <source>
        <dbReference type="EMBL" id="QCO11114.1"/>
    </source>
</evidence>
<gene>
    <name evidence="3" type="ORF">D3868_19020</name>
</gene>
<dbReference type="Proteomes" id="UP000298774">
    <property type="component" value="Plasmid p1"/>
</dbReference>
<dbReference type="InterPro" id="IPR019734">
    <property type="entry name" value="TPR_rpt"/>
</dbReference>
<feature type="repeat" description="TPR" evidence="1">
    <location>
        <begin position="313"/>
        <end position="346"/>
    </location>
</feature>
<dbReference type="AlphaFoldDB" id="A0A4D8QNR0"/>
<dbReference type="SUPFAM" id="SSF48452">
    <property type="entry name" value="TPR-like"/>
    <property type="match status" value="2"/>
</dbReference>
<dbReference type="Pfam" id="PF13432">
    <property type="entry name" value="TPR_16"/>
    <property type="match status" value="2"/>
</dbReference>
<keyword evidence="3" id="KW-0614">Plasmid</keyword>
<accession>A0A4D8QNR0</accession>
<dbReference type="Gene3D" id="1.25.40.10">
    <property type="entry name" value="Tetratricopeptide repeat domain"/>
    <property type="match status" value="4"/>
</dbReference>
<dbReference type="PANTHER" id="PTHR44809">
    <property type="match status" value="1"/>
</dbReference>
<feature type="compositionally biased region" description="Basic residues" evidence="2">
    <location>
        <begin position="78"/>
        <end position="96"/>
    </location>
</feature>
<feature type="region of interest" description="Disordered" evidence="2">
    <location>
        <begin position="1"/>
        <end position="105"/>
    </location>
</feature>
<reference evidence="3 4" key="1">
    <citation type="submission" date="2018-09" db="EMBL/GenBank/DDBJ databases">
        <title>Whole genome based analysis of evolution and adaptive divergence in Indian and Brazilian strains of Azospirillum brasilense.</title>
        <authorList>
            <person name="Singh C."/>
            <person name="Tripathi A.K."/>
        </authorList>
    </citation>
    <scope>NUCLEOTIDE SEQUENCE [LARGE SCALE GENOMIC DNA]</scope>
    <source>
        <strain evidence="3 4">MTCC4038</strain>
        <plasmid evidence="3 4">p1</plasmid>
    </source>
</reference>
<proteinExistence type="predicted"/>
<keyword evidence="1" id="KW-0802">TPR repeat</keyword>
<dbReference type="InterPro" id="IPR011990">
    <property type="entry name" value="TPR-like_helical_dom_sf"/>
</dbReference>
<dbReference type="SMART" id="SM00028">
    <property type="entry name" value="TPR"/>
    <property type="match status" value="5"/>
</dbReference>
<evidence type="ECO:0000256" key="1">
    <source>
        <dbReference type="PROSITE-ProRule" id="PRU00339"/>
    </source>
</evidence>
<geneLocation type="plasmid" evidence="3 4">
    <name>p1</name>
</geneLocation>